<dbReference type="InterPro" id="IPR034660">
    <property type="entry name" value="DinB/YfiT-like"/>
</dbReference>
<dbReference type="RefSeq" id="WP_042499513.1">
    <property type="nucleotide sequence ID" value="NZ_BBNQ01000005.1"/>
</dbReference>
<evidence type="ECO:0000259" key="1">
    <source>
        <dbReference type="Pfam" id="PF12867"/>
    </source>
</evidence>
<sequence length="154" mass="17275">MQFTFDVLANIRAMAQKHIENNTLEDLNKIPEGFNNNIIWNIAHMVVTTQVLAYKLSGLPMVVSDEMIGKYKKDSKPEGDVTQAEVDEINGLLISTMKQLEADYKAGVFKNYTEYTVSTTGNTLRSIDDVLPFDLVHEGMHYGYILALSRAVKG</sequence>
<dbReference type="OrthoDB" id="4295522at2"/>
<protein>
    <recommendedName>
        <fullName evidence="1">DinB-like domain-containing protein</fullName>
    </recommendedName>
</protein>
<evidence type="ECO:0000313" key="2">
    <source>
        <dbReference type="EMBL" id="GAL62174.1"/>
    </source>
</evidence>
<dbReference type="STRING" id="221126.SAMN04489722_104245"/>
<dbReference type="EMBL" id="BBNQ01000005">
    <property type="protein sequence ID" value="GAL62174.1"/>
    <property type="molecule type" value="Genomic_DNA"/>
</dbReference>
<evidence type="ECO:0000313" key="3">
    <source>
        <dbReference type="EMBL" id="GAL81188.1"/>
    </source>
</evidence>
<accession>A0A090VFL5</accession>
<dbReference type="Proteomes" id="UP000029644">
    <property type="component" value="Unassembled WGS sequence"/>
</dbReference>
<dbReference type="EMBL" id="BBNU01000014">
    <property type="protein sequence ID" value="GAL81188.1"/>
    <property type="molecule type" value="Genomic_DNA"/>
</dbReference>
<evidence type="ECO:0000313" key="5">
    <source>
        <dbReference type="Proteomes" id="UP000029644"/>
    </source>
</evidence>
<gene>
    <name evidence="3" type="ORF">JCM19274_3932</name>
    <name evidence="2" type="ORF">JCM19300_2925</name>
</gene>
<comment type="caution">
    <text evidence="2">The sequence shown here is derived from an EMBL/GenBank/DDBJ whole genome shotgun (WGS) entry which is preliminary data.</text>
</comment>
<name>A0A090VFL5_9FLAO</name>
<reference evidence="4 5" key="1">
    <citation type="journal article" date="2014" name="Genome Announc.">
        <title>Draft Genome Sequences of Marine Flavobacterium Algibacter lectus Strains SS8 and NR4.</title>
        <authorList>
            <person name="Takatani N."/>
            <person name="Nakanishi M."/>
            <person name="Meirelles P."/>
            <person name="Mino S."/>
            <person name="Suda W."/>
            <person name="Oshima K."/>
            <person name="Hattori M."/>
            <person name="Ohkuma M."/>
            <person name="Hosokawa M."/>
            <person name="Miyashita K."/>
            <person name="Thompson F.L."/>
            <person name="Niwa A."/>
            <person name="Sawabe T."/>
            <person name="Sawabe T."/>
        </authorList>
    </citation>
    <scope>NUCLEOTIDE SEQUENCE [LARGE SCALE GENOMIC DNA]</scope>
    <source>
        <strain evidence="3">JCM 19274</strain>
        <strain evidence="2 5">JCM 19300</strain>
        <strain evidence="4">JCM19274</strain>
    </source>
</reference>
<proteinExistence type="predicted"/>
<organism evidence="2 5">
    <name type="scientific">Algibacter lectus</name>
    <dbReference type="NCBI Taxonomy" id="221126"/>
    <lineage>
        <taxon>Bacteria</taxon>
        <taxon>Pseudomonadati</taxon>
        <taxon>Bacteroidota</taxon>
        <taxon>Flavobacteriia</taxon>
        <taxon>Flavobacteriales</taxon>
        <taxon>Flavobacteriaceae</taxon>
        <taxon>Algibacter</taxon>
    </lineage>
</organism>
<dbReference type="AlphaFoldDB" id="A0A090VFL5"/>
<dbReference type="SUPFAM" id="SSF109854">
    <property type="entry name" value="DinB/YfiT-like putative metalloenzymes"/>
    <property type="match status" value="1"/>
</dbReference>
<dbReference type="Gene3D" id="1.20.120.450">
    <property type="entry name" value="dinb family like domain"/>
    <property type="match status" value="1"/>
</dbReference>
<evidence type="ECO:0000313" key="4">
    <source>
        <dbReference type="Proteomes" id="UP000029643"/>
    </source>
</evidence>
<dbReference type="InterPro" id="IPR024775">
    <property type="entry name" value="DinB-like"/>
</dbReference>
<dbReference type="Proteomes" id="UP000029643">
    <property type="component" value="Unassembled WGS sequence"/>
</dbReference>
<feature type="domain" description="DinB-like" evidence="1">
    <location>
        <begin position="11"/>
        <end position="145"/>
    </location>
</feature>
<dbReference type="Pfam" id="PF12867">
    <property type="entry name" value="DinB_2"/>
    <property type="match status" value="1"/>
</dbReference>